<dbReference type="SUPFAM" id="SSF52091">
    <property type="entry name" value="SpoIIaa-like"/>
    <property type="match status" value="1"/>
</dbReference>
<dbReference type="Gene3D" id="3.30.750.24">
    <property type="entry name" value="STAS domain"/>
    <property type="match status" value="1"/>
</dbReference>
<proteinExistence type="predicted"/>
<name>A0A4R4SK09_9ACTN</name>
<dbReference type="AlphaFoldDB" id="A0A4R4SK09"/>
<dbReference type="EMBL" id="SMKI01000633">
    <property type="protein sequence ID" value="TDC62579.1"/>
    <property type="molecule type" value="Genomic_DNA"/>
</dbReference>
<protein>
    <submittedName>
        <fullName evidence="2">Anti-sigma factor antagonist</fullName>
    </submittedName>
</protein>
<dbReference type="InterPro" id="IPR058548">
    <property type="entry name" value="MlaB-like_STAS"/>
</dbReference>
<dbReference type="PROSITE" id="PS50801">
    <property type="entry name" value="STAS"/>
    <property type="match status" value="1"/>
</dbReference>
<dbReference type="InterPro" id="IPR036513">
    <property type="entry name" value="STAS_dom_sf"/>
</dbReference>
<dbReference type="Pfam" id="PF13466">
    <property type="entry name" value="STAS_2"/>
    <property type="match status" value="1"/>
</dbReference>
<evidence type="ECO:0000313" key="2">
    <source>
        <dbReference type="EMBL" id="TDC62579.1"/>
    </source>
</evidence>
<gene>
    <name evidence="2" type="ORF">E1283_33870</name>
</gene>
<accession>A0A4R4SK09</accession>
<dbReference type="InterPro" id="IPR002645">
    <property type="entry name" value="STAS_dom"/>
</dbReference>
<dbReference type="RefSeq" id="WP_132822003.1">
    <property type="nucleotide sequence ID" value="NZ_SMKI01000633.1"/>
</dbReference>
<dbReference type="Proteomes" id="UP000295345">
    <property type="component" value="Unassembled WGS sequence"/>
</dbReference>
<keyword evidence="3" id="KW-1185">Reference proteome</keyword>
<dbReference type="OrthoDB" id="9794628at2"/>
<comment type="caution">
    <text evidence="2">The sequence shown here is derived from an EMBL/GenBank/DDBJ whole genome shotgun (WGS) entry which is preliminary data.</text>
</comment>
<reference evidence="2 3" key="1">
    <citation type="submission" date="2019-03" db="EMBL/GenBank/DDBJ databases">
        <title>Draft genome sequences of novel Actinobacteria.</title>
        <authorList>
            <person name="Sahin N."/>
            <person name="Ay H."/>
            <person name="Saygin H."/>
        </authorList>
    </citation>
    <scope>NUCLEOTIDE SEQUENCE [LARGE SCALE GENOMIC DNA]</scope>
    <source>
        <strain evidence="2 3">DSM 41900</strain>
    </source>
</reference>
<sequence>MSFTASLGSAGSSAVLHLAGRLTDADVRTLRTLVDQAVGTAPRRLLVDAHDLESLAPAGVRCLAFAQQHLAPGTEMVIEGASPDLHEALARAGLTRSMTVVTTTTTASAAA</sequence>
<evidence type="ECO:0000259" key="1">
    <source>
        <dbReference type="PROSITE" id="PS50801"/>
    </source>
</evidence>
<feature type="domain" description="STAS" evidence="1">
    <location>
        <begin position="3"/>
        <end position="111"/>
    </location>
</feature>
<evidence type="ECO:0000313" key="3">
    <source>
        <dbReference type="Proteomes" id="UP000295345"/>
    </source>
</evidence>
<dbReference type="CDD" id="cd07043">
    <property type="entry name" value="STAS_anti-anti-sigma_factors"/>
    <property type="match status" value="1"/>
</dbReference>
<organism evidence="2 3">
    <name type="scientific">Streptomyces hainanensis</name>
    <dbReference type="NCBI Taxonomy" id="402648"/>
    <lineage>
        <taxon>Bacteria</taxon>
        <taxon>Bacillati</taxon>
        <taxon>Actinomycetota</taxon>
        <taxon>Actinomycetes</taxon>
        <taxon>Kitasatosporales</taxon>
        <taxon>Streptomycetaceae</taxon>
        <taxon>Streptomyces</taxon>
    </lineage>
</organism>